<name>A0AAV7QYF0_PLEWA</name>
<protein>
    <submittedName>
        <fullName evidence="1">Uncharacterized protein</fullName>
    </submittedName>
</protein>
<evidence type="ECO:0000313" key="1">
    <source>
        <dbReference type="EMBL" id="KAJ1145529.1"/>
    </source>
</evidence>
<comment type="caution">
    <text evidence="1">The sequence shown here is derived from an EMBL/GenBank/DDBJ whole genome shotgun (WGS) entry which is preliminary data.</text>
</comment>
<proteinExistence type="predicted"/>
<gene>
    <name evidence="1" type="ORF">NDU88_011815</name>
</gene>
<dbReference type="Proteomes" id="UP001066276">
    <property type="component" value="Chromosome 6"/>
</dbReference>
<sequence length="85" mass="9360">MITSATAVLGSGRPYGLPLRVGFSEVPGRGQYEGCRPLYSPPGLCPRESPSRWSSRLSFSGAHRSSCGRQFEVRRPALIFFSNRL</sequence>
<dbReference type="EMBL" id="JANPWB010000010">
    <property type="protein sequence ID" value="KAJ1145529.1"/>
    <property type="molecule type" value="Genomic_DNA"/>
</dbReference>
<accession>A0AAV7QYF0</accession>
<keyword evidence="2" id="KW-1185">Reference proteome</keyword>
<evidence type="ECO:0000313" key="2">
    <source>
        <dbReference type="Proteomes" id="UP001066276"/>
    </source>
</evidence>
<reference evidence="1" key="1">
    <citation type="journal article" date="2022" name="bioRxiv">
        <title>Sequencing and chromosome-scale assembly of the giantPleurodeles waltlgenome.</title>
        <authorList>
            <person name="Brown T."/>
            <person name="Elewa A."/>
            <person name="Iarovenko S."/>
            <person name="Subramanian E."/>
            <person name="Araus A.J."/>
            <person name="Petzold A."/>
            <person name="Susuki M."/>
            <person name="Suzuki K.-i.T."/>
            <person name="Hayashi T."/>
            <person name="Toyoda A."/>
            <person name="Oliveira C."/>
            <person name="Osipova E."/>
            <person name="Leigh N.D."/>
            <person name="Simon A."/>
            <person name="Yun M.H."/>
        </authorList>
    </citation>
    <scope>NUCLEOTIDE SEQUENCE</scope>
    <source>
        <strain evidence="1">20211129_DDA</strain>
        <tissue evidence="1">Liver</tissue>
    </source>
</reference>
<organism evidence="1 2">
    <name type="scientific">Pleurodeles waltl</name>
    <name type="common">Iberian ribbed newt</name>
    <dbReference type="NCBI Taxonomy" id="8319"/>
    <lineage>
        <taxon>Eukaryota</taxon>
        <taxon>Metazoa</taxon>
        <taxon>Chordata</taxon>
        <taxon>Craniata</taxon>
        <taxon>Vertebrata</taxon>
        <taxon>Euteleostomi</taxon>
        <taxon>Amphibia</taxon>
        <taxon>Batrachia</taxon>
        <taxon>Caudata</taxon>
        <taxon>Salamandroidea</taxon>
        <taxon>Salamandridae</taxon>
        <taxon>Pleurodelinae</taxon>
        <taxon>Pleurodeles</taxon>
    </lineage>
</organism>
<dbReference type="AlphaFoldDB" id="A0AAV7QYF0"/>